<dbReference type="InterPro" id="IPR025110">
    <property type="entry name" value="AMP-bd_C"/>
</dbReference>
<dbReference type="PANTHER" id="PTHR45527">
    <property type="entry name" value="NONRIBOSOMAL PEPTIDE SYNTHETASE"/>
    <property type="match status" value="1"/>
</dbReference>
<dbReference type="Pfam" id="PF00501">
    <property type="entry name" value="AMP-binding"/>
    <property type="match status" value="1"/>
</dbReference>
<feature type="domain" description="AMP-dependent synthetase/ligase" evidence="2">
    <location>
        <begin position="51"/>
        <end position="425"/>
    </location>
</feature>
<feature type="compositionally biased region" description="Acidic residues" evidence="1">
    <location>
        <begin position="149"/>
        <end position="158"/>
    </location>
</feature>
<evidence type="ECO:0008006" key="6">
    <source>
        <dbReference type="Google" id="ProtNLM"/>
    </source>
</evidence>
<dbReference type="Pfam" id="PF13193">
    <property type="entry name" value="AMP-binding_C"/>
    <property type="match status" value="1"/>
</dbReference>
<keyword evidence="5" id="KW-1185">Reference proteome</keyword>
<dbReference type="InterPro" id="IPR010071">
    <property type="entry name" value="AA_adenyl_dom"/>
</dbReference>
<dbReference type="Proteomes" id="UP000659223">
    <property type="component" value="Unassembled WGS sequence"/>
</dbReference>
<dbReference type="CDD" id="cd05930">
    <property type="entry name" value="A_NRPS"/>
    <property type="match status" value="1"/>
</dbReference>
<proteinExistence type="predicted"/>
<dbReference type="NCBIfam" id="TIGR01733">
    <property type="entry name" value="AA-adenyl-dom"/>
    <property type="match status" value="1"/>
</dbReference>
<dbReference type="InterPro" id="IPR042099">
    <property type="entry name" value="ANL_N_sf"/>
</dbReference>
<evidence type="ECO:0000256" key="1">
    <source>
        <dbReference type="SAM" id="MobiDB-lite"/>
    </source>
</evidence>
<name>A0ABQ2Y4N3_9ACTN</name>
<evidence type="ECO:0000313" key="5">
    <source>
        <dbReference type="Proteomes" id="UP000659223"/>
    </source>
</evidence>
<dbReference type="SUPFAM" id="SSF56801">
    <property type="entry name" value="Acetyl-CoA synthetase-like"/>
    <property type="match status" value="1"/>
</dbReference>
<dbReference type="InterPro" id="IPR045851">
    <property type="entry name" value="AMP-bd_C_sf"/>
</dbReference>
<dbReference type="RefSeq" id="WP_190020049.1">
    <property type="nucleotide sequence ID" value="NZ_BMUT01000001.1"/>
</dbReference>
<reference evidence="5" key="1">
    <citation type="journal article" date="2019" name="Int. J. Syst. Evol. Microbiol.">
        <title>The Global Catalogue of Microorganisms (GCM) 10K type strain sequencing project: providing services to taxonomists for standard genome sequencing and annotation.</title>
        <authorList>
            <consortium name="The Broad Institute Genomics Platform"/>
            <consortium name="The Broad Institute Genome Sequencing Center for Infectious Disease"/>
            <person name="Wu L."/>
            <person name="Ma J."/>
        </authorList>
    </citation>
    <scope>NUCLEOTIDE SEQUENCE [LARGE SCALE GENOMIC DNA]</scope>
    <source>
        <strain evidence="5">JCM 4586</strain>
    </source>
</reference>
<accession>A0ABQ2Y4N3</accession>
<gene>
    <name evidence="4" type="ORF">GCM10010324_07170</name>
</gene>
<dbReference type="Gene3D" id="3.30.300.30">
    <property type="match status" value="1"/>
</dbReference>
<feature type="domain" description="AMP-binding enzyme C-terminal" evidence="3">
    <location>
        <begin position="484"/>
        <end position="556"/>
    </location>
</feature>
<feature type="region of interest" description="Disordered" evidence="1">
    <location>
        <begin position="146"/>
        <end position="222"/>
    </location>
</feature>
<evidence type="ECO:0000259" key="2">
    <source>
        <dbReference type="Pfam" id="PF00501"/>
    </source>
</evidence>
<protein>
    <recommendedName>
        <fullName evidence="6">Amino acid adenylation domain-containing protein</fullName>
    </recommendedName>
</protein>
<dbReference type="PANTHER" id="PTHR45527:SF1">
    <property type="entry name" value="FATTY ACID SYNTHASE"/>
    <property type="match status" value="1"/>
</dbReference>
<dbReference type="Gene3D" id="3.40.50.12780">
    <property type="entry name" value="N-terminal domain of ligase-like"/>
    <property type="match status" value="1"/>
</dbReference>
<dbReference type="EMBL" id="BMUT01000001">
    <property type="protein sequence ID" value="GGX64753.1"/>
    <property type="molecule type" value="Genomic_DNA"/>
</dbReference>
<evidence type="ECO:0000259" key="3">
    <source>
        <dbReference type="Pfam" id="PF13193"/>
    </source>
</evidence>
<feature type="compositionally biased region" description="Low complexity" evidence="1">
    <location>
        <begin position="167"/>
        <end position="177"/>
    </location>
</feature>
<dbReference type="InterPro" id="IPR000873">
    <property type="entry name" value="AMP-dep_synth/lig_dom"/>
</dbReference>
<evidence type="ECO:0000313" key="4">
    <source>
        <dbReference type="EMBL" id="GGX64753.1"/>
    </source>
</evidence>
<sequence>MTTTPQDTGETVRVRAGLPLAPGAVDRANALALRKAQEADTRTGVLEYVIRHAEQDPDRPAVTEGRRTMSYGALLERIAAMRDALLSQGVRAGDVVAATGPRSTGTPVVFLALESLGASYLPVDPGWPEVRVRDVLNRSRAALLLDYSGDGDGDGDSDGDGKGKGTAHAARAAAEAEGIPTLRPPTQDSGTSAAPLPRNTADRSHETRYTIFTSGTTGRPKGATVEHQGMLNHLWAKVADLSLGPGDVVAFTAPLVFDISIWQMLCPLLAGGRLVVVDDSAMRFPRRLVGTLDTAGVTVVELVPTVVGWLVDETQRLGGGLLGRLRWLLSTGEELHPAVAARVLDALPHVHVVNAYGPTECSDDVTHHLLTAADLVRPRLPVGSPVINTALYLLVHGADGTWRAAEPGESGELFVGGTGVGLGYLNDPGTTDRAFFRDPFDPASPTGRLYRTGDLARFAEGLVHYLGRSDRQVKVAGVRMELDEIEAVLSRHPAVGKCAVTVSGEGDLGELVAHYCPRSPVSPEALEEALSAALPLPMVPRRWREWDALPLTHNGKIDHRSLQAAAATPRKEAR</sequence>
<comment type="caution">
    <text evidence="4">The sequence shown here is derived from an EMBL/GenBank/DDBJ whole genome shotgun (WGS) entry which is preliminary data.</text>
</comment>
<organism evidence="4 5">
    <name type="scientific">Streptomyces hiroshimensis</name>
    <dbReference type="NCBI Taxonomy" id="66424"/>
    <lineage>
        <taxon>Bacteria</taxon>
        <taxon>Bacillati</taxon>
        <taxon>Actinomycetota</taxon>
        <taxon>Actinomycetes</taxon>
        <taxon>Kitasatosporales</taxon>
        <taxon>Streptomycetaceae</taxon>
        <taxon>Streptomyces</taxon>
    </lineage>
</organism>